<sequence length="31" mass="3582">ANMPDKFNSISRRTLRKPHLSIGKKPSLNFQ</sequence>
<feature type="non-terminal residue" evidence="2">
    <location>
        <position position="1"/>
    </location>
</feature>
<feature type="region of interest" description="Disordered" evidence="1">
    <location>
        <begin position="1"/>
        <end position="31"/>
    </location>
</feature>
<dbReference type="EMBL" id="KI680684">
    <property type="protein sequence ID" value="ETL88730.1"/>
    <property type="molecule type" value="Genomic_DNA"/>
</dbReference>
<accession>W2KWK1</accession>
<dbReference type="Proteomes" id="UP000054423">
    <property type="component" value="Unassembled WGS sequence"/>
</dbReference>
<reference evidence="2" key="1">
    <citation type="submission" date="2013-11" db="EMBL/GenBank/DDBJ databases">
        <title>The Genome Sequence of Phytophthora parasitica CHvinca01.</title>
        <authorList>
            <consortium name="The Broad Institute Genomics Platform"/>
            <person name="Russ C."/>
            <person name="Tyler B."/>
            <person name="Panabieres F."/>
            <person name="Shan W."/>
            <person name="Tripathy S."/>
            <person name="Grunwald N."/>
            <person name="Machado M."/>
            <person name="Johnson C.S."/>
            <person name="Arredondo F."/>
            <person name="Hong C."/>
            <person name="Coffey M."/>
            <person name="Young S.K."/>
            <person name="Zeng Q."/>
            <person name="Gargeya S."/>
            <person name="Fitzgerald M."/>
            <person name="Abouelleil A."/>
            <person name="Alvarado L."/>
            <person name="Chapman S.B."/>
            <person name="Gainer-Dewar J."/>
            <person name="Goldberg J."/>
            <person name="Griggs A."/>
            <person name="Gujja S."/>
            <person name="Hansen M."/>
            <person name="Howarth C."/>
            <person name="Imamovic A."/>
            <person name="Ireland A."/>
            <person name="Larimer J."/>
            <person name="McCowan C."/>
            <person name="Murphy C."/>
            <person name="Pearson M."/>
            <person name="Poon T.W."/>
            <person name="Priest M."/>
            <person name="Roberts A."/>
            <person name="Saif S."/>
            <person name="Shea T."/>
            <person name="Sykes S."/>
            <person name="Wortman J."/>
            <person name="Nusbaum C."/>
            <person name="Birren B."/>
        </authorList>
    </citation>
    <scope>NUCLEOTIDE SEQUENCE [LARGE SCALE GENOMIC DNA]</scope>
    <source>
        <strain evidence="2">CHvinca01</strain>
    </source>
</reference>
<name>W2KWK1_PHYNI</name>
<evidence type="ECO:0000313" key="2">
    <source>
        <dbReference type="EMBL" id="ETL88730.1"/>
    </source>
</evidence>
<gene>
    <name evidence="2" type="ORF">L917_12216</name>
</gene>
<evidence type="ECO:0000256" key="1">
    <source>
        <dbReference type="SAM" id="MobiDB-lite"/>
    </source>
</evidence>
<dbReference type="AlphaFoldDB" id="W2KWK1"/>
<proteinExistence type="predicted"/>
<organism evidence="2">
    <name type="scientific">Phytophthora nicotianae</name>
    <name type="common">Potato buckeye rot agent</name>
    <name type="synonym">Phytophthora parasitica</name>
    <dbReference type="NCBI Taxonomy" id="4792"/>
    <lineage>
        <taxon>Eukaryota</taxon>
        <taxon>Sar</taxon>
        <taxon>Stramenopiles</taxon>
        <taxon>Oomycota</taxon>
        <taxon>Peronosporomycetes</taxon>
        <taxon>Peronosporales</taxon>
        <taxon>Peronosporaceae</taxon>
        <taxon>Phytophthora</taxon>
    </lineage>
</organism>
<protein>
    <submittedName>
        <fullName evidence="2">Uncharacterized protein</fullName>
    </submittedName>
</protein>